<dbReference type="EMBL" id="OX459937">
    <property type="protein sequence ID" value="CAI9152675.1"/>
    <property type="molecule type" value="Genomic_DNA"/>
</dbReference>
<accession>A0ABN8XVI2</accession>
<feature type="compositionally biased region" description="Basic and acidic residues" evidence="1">
    <location>
        <begin position="233"/>
        <end position="242"/>
    </location>
</feature>
<keyword evidence="3" id="KW-1185">Reference proteome</keyword>
<name>A0ABN8XVI2_RANTA</name>
<dbReference type="Proteomes" id="UP001176941">
    <property type="component" value="Chromosome 1"/>
</dbReference>
<feature type="region of interest" description="Disordered" evidence="1">
    <location>
        <begin position="326"/>
        <end position="355"/>
    </location>
</feature>
<organism evidence="2 3">
    <name type="scientific">Rangifer tarandus platyrhynchus</name>
    <name type="common">Svalbard reindeer</name>
    <dbReference type="NCBI Taxonomy" id="3082113"/>
    <lineage>
        <taxon>Eukaryota</taxon>
        <taxon>Metazoa</taxon>
        <taxon>Chordata</taxon>
        <taxon>Craniata</taxon>
        <taxon>Vertebrata</taxon>
        <taxon>Euteleostomi</taxon>
        <taxon>Mammalia</taxon>
        <taxon>Eutheria</taxon>
        <taxon>Laurasiatheria</taxon>
        <taxon>Artiodactyla</taxon>
        <taxon>Ruminantia</taxon>
        <taxon>Pecora</taxon>
        <taxon>Cervidae</taxon>
        <taxon>Odocoileinae</taxon>
        <taxon>Rangifer</taxon>
    </lineage>
</organism>
<reference evidence="2" key="1">
    <citation type="submission" date="2023-04" db="EMBL/GenBank/DDBJ databases">
        <authorList>
            <consortium name="ELIXIR-Norway"/>
        </authorList>
    </citation>
    <scope>NUCLEOTIDE SEQUENCE [LARGE SCALE GENOMIC DNA]</scope>
</reference>
<feature type="compositionally biased region" description="Gly residues" evidence="1">
    <location>
        <begin position="265"/>
        <end position="285"/>
    </location>
</feature>
<protein>
    <recommendedName>
        <fullName evidence="4">Collagen alpha-1(I) chain-like</fullName>
    </recommendedName>
</protein>
<feature type="region of interest" description="Disordered" evidence="1">
    <location>
        <begin position="233"/>
        <end position="289"/>
    </location>
</feature>
<gene>
    <name evidence="2" type="ORF">MRATA1EN1_LOCUS1637</name>
</gene>
<feature type="region of interest" description="Disordered" evidence="1">
    <location>
        <begin position="122"/>
        <end position="171"/>
    </location>
</feature>
<evidence type="ECO:0008006" key="4">
    <source>
        <dbReference type="Google" id="ProtNLM"/>
    </source>
</evidence>
<evidence type="ECO:0000256" key="1">
    <source>
        <dbReference type="SAM" id="MobiDB-lite"/>
    </source>
</evidence>
<feature type="compositionally biased region" description="Pro residues" evidence="1">
    <location>
        <begin position="57"/>
        <end position="67"/>
    </location>
</feature>
<evidence type="ECO:0000313" key="2">
    <source>
        <dbReference type="EMBL" id="CAI9152675.1"/>
    </source>
</evidence>
<feature type="region of interest" description="Disordered" evidence="1">
    <location>
        <begin position="86"/>
        <end position="106"/>
    </location>
</feature>
<feature type="region of interest" description="Disordered" evidence="1">
    <location>
        <begin position="41"/>
        <end position="70"/>
    </location>
</feature>
<feature type="region of interest" description="Disordered" evidence="1">
    <location>
        <begin position="367"/>
        <end position="394"/>
    </location>
</feature>
<sequence length="394" mass="40367">MVGVSPPEACREERRQARWPAGCIIPALRAVCDALAKCQERSKNPPVTPRSQCPHTPYTPTPPPRARSPPEFVSLHRRVCAAGIAGGAERPAQPGSSSRSALARDPRPCRCSCRAAAASDAGEVGPRLAGPPGPHPAPASSAPRAGSSRPEPLARPLHFPRPSPVPAENNGANSGVSALLAQRGTALWRGPLVAAPAAGGRWCGAGGVAAGRTQAAGSISINPPRFRDLPLARAGADTRDAARTGAAQAGEGRDGAKKRKAEGAPGRGRGWRGPAGGEGVPGGGAQAEALVPGVGEGGCWSREQNRRGLRWEGWLPAWCAPPELPRAQPRSRPSLETPFSLPESPTVWEGPPADKACIHAGGAPVTGVARRQEGRGLRGRDVSAGGALRAPGLG</sequence>
<proteinExistence type="predicted"/>
<feature type="compositionally biased region" description="Low complexity" evidence="1">
    <location>
        <begin position="138"/>
        <end position="151"/>
    </location>
</feature>
<feature type="compositionally biased region" description="Basic and acidic residues" evidence="1">
    <location>
        <begin position="370"/>
        <end position="381"/>
    </location>
</feature>
<evidence type="ECO:0000313" key="3">
    <source>
        <dbReference type="Proteomes" id="UP001176941"/>
    </source>
</evidence>